<feature type="region of interest" description="Disordered" evidence="1">
    <location>
        <begin position="183"/>
        <end position="218"/>
    </location>
</feature>
<sequence>MPVRRVRRARHAVAGAATSLHVLQLRGAAVCRLPARDEGALGQVSRPGHRDDYHQIWKSAAASGKLASAGAARRALLADAALRGPCPRAYVVRRDLSVDGRVVKGVVFALGGTGFDFEHDDKFLICGIKILAPWLGKHVKPSAPAAVTVVVIAAVRSPQPTSYQCGVDRNGNVTRRVHTAALARTASAARRPRRRNKCNASESRGRGRRDSAPGIATE</sequence>
<reference evidence="2 3" key="1">
    <citation type="journal article" date="2019" name="Commun. Biol.">
        <title>The bagworm genome reveals a unique fibroin gene that provides high tensile strength.</title>
        <authorList>
            <person name="Kono N."/>
            <person name="Nakamura H."/>
            <person name="Ohtoshi R."/>
            <person name="Tomita M."/>
            <person name="Numata K."/>
            <person name="Arakawa K."/>
        </authorList>
    </citation>
    <scope>NUCLEOTIDE SEQUENCE [LARGE SCALE GENOMIC DNA]</scope>
</reference>
<name>A0A4C1VJS3_EUMVA</name>
<dbReference type="Proteomes" id="UP000299102">
    <property type="component" value="Unassembled WGS sequence"/>
</dbReference>
<evidence type="ECO:0000313" key="2">
    <source>
        <dbReference type="EMBL" id="GBP38642.1"/>
    </source>
</evidence>
<accession>A0A4C1VJS3</accession>
<proteinExistence type="predicted"/>
<keyword evidence="3" id="KW-1185">Reference proteome</keyword>
<organism evidence="2 3">
    <name type="scientific">Eumeta variegata</name>
    <name type="common">Bagworm moth</name>
    <name type="synonym">Eumeta japonica</name>
    <dbReference type="NCBI Taxonomy" id="151549"/>
    <lineage>
        <taxon>Eukaryota</taxon>
        <taxon>Metazoa</taxon>
        <taxon>Ecdysozoa</taxon>
        <taxon>Arthropoda</taxon>
        <taxon>Hexapoda</taxon>
        <taxon>Insecta</taxon>
        <taxon>Pterygota</taxon>
        <taxon>Neoptera</taxon>
        <taxon>Endopterygota</taxon>
        <taxon>Lepidoptera</taxon>
        <taxon>Glossata</taxon>
        <taxon>Ditrysia</taxon>
        <taxon>Tineoidea</taxon>
        <taxon>Psychidae</taxon>
        <taxon>Oiketicinae</taxon>
        <taxon>Eumeta</taxon>
    </lineage>
</organism>
<evidence type="ECO:0000256" key="1">
    <source>
        <dbReference type="SAM" id="MobiDB-lite"/>
    </source>
</evidence>
<comment type="caution">
    <text evidence="2">The sequence shown here is derived from an EMBL/GenBank/DDBJ whole genome shotgun (WGS) entry which is preliminary data.</text>
</comment>
<protein>
    <submittedName>
        <fullName evidence="2">Uncharacterized protein</fullName>
    </submittedName>
</protein>
<gene>
    <name evidence="2" type="ORF">EVAR_27829_1</name>
</gene>
<evidence type="ECO:0000313" key="3">
    <source>
        <dbReference type="Proteomes" id="UP000299102"/>
    </source>
</evidence>
<dbReference type="EMBL" id="BGZK01000352">
    <property type="protein sequence ID" value="GBP38642.1"/>
    <property type="molecule type" value="Genomic_DNA"/>
</dbReference>
<dbReference type="AlphaFoldDB" id="A0A4C1VJS3"/>